<dbReference type="AlphaFoldDB" id="A0AA35SLX1"/>
<reference evidence="2" key="1">
    <citation type="submission" date="2023-03" db="EMBL/GenBank/DDBJ databases">
        <authorList>
            <person name="Steffen K."/>
            <person name="Cardenas P."/>
        </authorList>
    </citation>
    <scope>NUCLEOTIDE SEQUENCE</scope>
</reference>
<keyword evidence="3" id="KW-1185">Reference proteome</keyword>
<keyword evidence="1" id="KW-1133">Transmembrane helix</keyword>
<feature type="transmembrane region" description="Helical" evidence="1">
    <location>
        <begin position="6"/>
        <end position="27"/>
    </location>
</feature>
<keyword evidence="1" id="KW-0812">Transmembrane</keyword>
<dbReference type="Proteomes" id="UP001174909">
    <property type="component" value="Unassembled WGS sequence"/>
</dbReference>
<name>A0AA35SLX1_GEOBA</name>
<proteinExistence type="predicted"/>
<organism evidence="2 3">
    <name type="scientific">Geodia barretti</name>
    <name type="common">Barrett's horny sponge</name>
    <dbReference type="NCBI Taxonomy" id="519541"/>
    <lineage>
        <taxon>Eukaryota</taxon>
        <taxon>Metazoa</taxon>
        <taxon>Porifera</taxon>
        <taxon>Demospongiae</taxon>
        <taxon>Heteroscleromorpha</taxon>
        <taxon>Tetractinellida</taxon>
        <taxon>Astrophorina</taxon>
        <taxon>Geodiidae</taxon>
        <taxon>Geodia</taxon>
    </lineage>
</organism>
<gene>
    <name evidence="2" type="ORF">GBAR_LOCUS18378</name>
</gene>
<evidence type="ECO:0000256" key="1">
    <source>
        <dbReference type="SAM" id="Phobius"/>
    </source>
</evidence>
<sequence length="129" mass="14264">MPVNFTFFPGFSTVLPSLFTTNFFFGLPAISLVGSLRHSVSVLSAVAAIFVFVPRPFCSELCILLAPAATNLYLRIWGHSYSFYIEVVYYEVALDTPFVPGCTHWPCCTLLEFVLHLVVVMETISSGGE</sequence>
<protein>
    <submittedName>
        <fullName evidence="2">Uncharacterized protein</fullName>
    </submittedName>
</protein>
<comment type="caution">
    <text evidence="2">The sequence shown here is derived from an EMBL/GenBank/DDBJ whole genome shotgun (WGS) entry which is preliminary data.</text>
</comment>
<evidence type="ECO:0000313" key="2">
    <source>
        <dbReference type="EMBL" id="CAI8032520.1"/>
    </source>
</evidence>
<feature type="transmembrane region" description="Helical" evidence="1">
    <location>
        <begin position="39"/>
        <end position="57"/>
    </location>
</feature>
<dbReference type="EMBL" id="CASHTH010002606">
    <property type="protein sequence ID" value="CAI8032520.1"/>
    <property type="molecule type" value="Genomic_DNA"/>
</dbReference>
<evidence type="ECO:0000313" key="3">
    <source>
        <dbReference type="Proteomes" id="UP001174909"/>
    </source>
</evidence>
<accession>A0AA35SLX1</accession>
<keyword evidence="1" id="KW-0472">Membrane</keyword>